<feature type="compositionally biased region" description="Polar residues" evidence="1">
    <location>
        <begin position="208"/>
        <end position="218"/>
    </location>
</feature>
<dbReference type="Proteomes" id="UP001057375">
    <property type="component" value="Unassembled WGS sequence"/>
</dbReference>
<feature type="region of interest" description="Disordered" evidence="1">
    <location>
        <begin position="185"/>
        <end position="242"/>
    </location>
</feature>
<keyword evidence="4" id="KW-1185">Reference proteome</keyword>
<dbReference type="InterPro" id="IPR036915">
    <property type="entry name" value="Cyclin-like_sf"/>
</dbReference>
<evidence type="ECO:0000313" key="3">
    <source>
        <dbReference type="EMBL" id="GKT32743.1"/>
    </source>
</evidence>
<feature type="compositionally biased region" description="Low complexity" evidence="1">
    <location>
        <begin position="192"/>
        <end position="201"/>
    </location>
</feature>
<feature type="region of interest" description="Disordered" evidence="1">
    <location>
        <begin position="1"/>
        <end position="24"/>
    </location>
</feature>
<comment type="caution">
    <text evidence="3">The sequence shown here is derived from an EMBL/GenBank/DDBJ whole genome shotgun (WGS) entry which is preliminary data.</text>
</comment>
<feature type="compositionally biased region" description="Low complexity" evidence="1">
    <location>
        <begin position="682"/>
        <end position="695"/>
    </location>
</feature>
<accession>A0ABQ5KMJ4</accession>
<organism evidence="3 4">
    <name type="scientific">Aduncisulcus paluster</name>
    <dbReference type="NCBI Taxonomy" id="2918883"/>
    <lineage>
        <taxon>Eukaryota</taxon>
        <taxon>Metamonada</taxon>
        <taxon>Carpediemonas-like organisms</taxon>
        <taxon>Aduncisulcus</taxon>
    </lineage>
</organism>
<dbReference type="EMBL" id="BQXS01010044">
    <property type="protein sequence ID" value="GKT32743.1"/>
    <property type="molecule type" value="Genomic_DNA"/>
</dbReference>
<gene>
    <name evidence="3" type="ORF">ADUPG1_006821</name>
</gene>
<evidence type="ECO:0000259" key="2">
    <source>
        <dbReference type="Pfam" id="PF00134"/>
    </source>
</evidence>
<dbReference type="Pfam" id="PF00134">
    <property type="entry name" value="Cyclin_N"/>
    <property type="match status" value="1"/>
</dbReference>
<name>A0ABQ5KMJ4_9EUKA</name>
<reference evidence="3" key="1">
    <citation type="submission" date="2022-03" db="EMBL/GenBank/DDBJ databases">
        <title>Draft genome sequence of Aduncisulcus paluster, a free-living microaerophilic Fornicata.</title>
        <authorList>
            <person name="Yuyama I."/>
            <person name="Kume K."/>
            <person name="Tamura T."/>
            <person name="Inagaki Y."/>
            <person name="Hashimoto T."/>
        </authorList>
    </citation>
    <scope>NUCLEOTIDE SEQUENCE</scope>
    <source>
        <strain evidence="3">NY0171</strain>
    </source>
</reference>
<evidence type="ECO:0000256" key="1">
    <source>
        <dbReference type="SAM" id="MobiDB-lite"/>
    </source>
</evidence>
<feature type="domain" description="Cyclin N-terminal" evidence="2">
    <location>
        <begin position="756"/>
        <end position="830"/>
    </location>
</feature>
<proteinExistence type="predicted"/>
<protein>
    <recommendedName>
        <fullName evidence="2">Cyclin N-terminal domain-containing protein</fullName>
    </recommendedName>
</protein>
<feature type="region of interest" description="Disordered" evidence="1">
    <location>
        <begin position="123"/>
        <end position="150"/>
    </location>
</feature>
<dbReference type="InterPro" id="IPR006671">
    <property type="entry name" value="Cyclin_N"/>
</dbReference>
<evidence type="ECO:0000313" key="4">
    <source>
        <dbReference type="Proteomes" id="UP001057375"/>
    </source>
</evidence>
<feature type="region of interest" description="Disordered" evidence="1">
    <location>
        <begin position="288"/>
        <end position="322"/>
    </location>
</feature>
<sequence length="852" mass="93330">MDSISREKKQTRRKGHKKSRRAKFRQQGIQLVSSALNSYIFQCGIKKERTEREKALIHNIIQFSHGSSSIFPSLPIHYISTSSKHSTNPLTKLSLQFEVSKADLANAESRSTPFPHEIISALDVHSDDSEEDIEDEEEITFSEDSSSTSTSSFSISEAVAAHILSIHPSMLVGEKKVCFVSGWADSEESSDDSSTSSTSSTKESKESISVSDTNSDSDQYGGKRSSISSSHSSDYNEVSSQSSSETIHRDTFLSQFLFKFDKKRRKKSWISDALSWVTQKVSRLWNIRRKGKNRDTSEKHHSSLSGERAGRPEGVTPERVASLSTSSSIQIGAIIKNSTIGLNSPYVVPRSDTPKIGDILHLHSQVSIIIPSTQPQSLSQVVSPVPSSGTIGLNSPYVVPRSDTPKIGDILHLHSQVSIIIPSTQPQSLSQVVSPVPSSGLAFTLILPRFLSPEVSNFSSSSLPTQFVETALLNAFFTVPRAGLRLSSEGSLAQPSKSRILSHPSSAAFSSLFPIFTSVASISSSVHSDDIQYPGDMQYQGDDDDYIGHVDEIGGIVQPQMRMISRVDSASYVGPYGRVSPTSIPVIGELQTPMSTHSYKNLFSPTLDDVFITGEISVRVTLCGGVVLTTNNSEESDMQRQEKLVRSLFPISPSLSLDRVYDTKVMLAKLVLIPGVKPPTSPSSSPSVSDLDLSSAGSTGEPHHHFGRGGGRERDEDEEDGFKRGTSMLSSSDSTLSSLGIIKKGAVRSHLFPLRALAIASLYFDRLCRSGVVTNDRTRVVMCACLSIALKIECYEYKSILKVGCSKLGTNYRTVLKQELPILFFFNWKLYPPREVVWKEANLLLDIVGYDH</sequence>
<feature type="compositionally biased region" description="Basic residues" evidence="1">
    <location>
        <begin position="9"/>
        <end position="24"/>
    </location>
</feature>
<feature type="region of interest" description="Disordered" evidence="1">
    <location>
        <begin position="678"/>
        <end position="733"/>
    </location>
</feature>
<feature type="compositionally biased region" description="Acidic residues" evidence="1">
    <location>
        <begin position="128"/>
        <end position="141"/>
    </location>
</feature>
<dbReference type="SUPFAM" id="SSF47954">
    <property type="entry name" value="Cyclin-like"/>
    <property type="match status" value="1"/>
</dbReference>
<dbReference type="Gene3D" id="1.10.472.10">
    <property type="entry name" value="Cyclin-like"/>
    <property type="match status" value="1"/>
</dbReference>